<evidence type="ECO:0000313" key="2">
    <source>
        <dbReference type="Proteomes" id="UP001149163"/>
    </source>
</evidence>
<gene>
    <name evidence="1" type="ORF">N7482_007521</name>
</gene>
<dbReference type="OrthoDB" id="5086500at2759"/>
<dbReference type="RefSeq" id="XP_056542075.1">
    <property type="nucleotide sequence ID" value="XM_056689646.1"/>
</dbReference>
<dbReference type="EMBL" id="JAPQKN010000004">
    <property type="protein sequence ID" value="KAJ5160517.1"/>
    <property type="molecule type" value="Genomic_DNA"/>
</dbReference>
<dbReference type="GeneID" id="81428822"/>
<dbReference type="Proteomes" id="UP001149163">
    <property type="component" value="Unassembled WGS sequence"/>
</dbReference>
<dbReference type="AlphaFoldDB" id="A0A9W9LJ81"/>
<organism evidence="1 2">
    <name type="scientific">Penicillium canariense</name>
    <dbReference type="NCBI Taxonomy" id="189055"/>
    <lineage>
        <taxon>Eukaryota</taxon>
        <taxon>Fungi</taxon>
        <taxon>Dikarya</taxon>
        <taxon>Ascomycota</taxon>
        <taxon>Pezizomycotina</taxon>
        <taxon>Eurotiomycetes</taxon>
        <taxon>Eurotiomycetidae</taxon>
        <taxon>Eurotiales</taxon>
        <taxon>Aspergillaceae</taxon>
        <taxon>Penicillium</taxon>
    </lineage>
</organism>
<proteinExistence type="predicted"/>
<evidence type="ECO:0000313" key="1">
    <source>
        <dbReference type="EMBL" id="KAJ5160517.1"/>
    </source>
</evidence>
<keyword evidence="2" id="KW-1185">Reference proteome</keyword>
<comment type="caution">
    <text evidence="1">The sequence shown here is derived from an EMBL/GenBank/DDBJ whole genome shotgun (WGS) entry which is preliminary data.</text>
</comment>
<accession>A0A9W9LJ81</accession>
<name>A0A9W9LJ81_9EURO</name>
<reference evidence="1" key="1">
    <citation type="submission" date="2022-11" db="EMBL/GenBank/DDBJ databases">
        <authorList>
            <person name="Petersen C."/>
        </authorList>
    </citation>
    <scope>NUCLEOTIDE SEQUENCE</scope>
    <source>
        <strain evidence="1">IBT 26290</strain>
    </source>
</reference>
<protein>
    <submittedName>
        <fullName evidence="1">Uncharacterized protein</fullName>
    </submittedName>
</protein>
<reference evidence="1" key="2">
    <citation type="journal article" date="2023" name="IMA Fungus">
        <title>Comparative genomic study of the Penicillium genus elucidates a diverse pangenome and 15 lateral gene transfer events.</title>
        <authorList>
            <person name="Petersen C."/>
            <person name="Sorensen T."/>
            <person name="Nielsen M.R."/>
            <person name="Sondergaard T.E."/>
            <person name="Sorensen J.L."/>
            <person name="Fitzpatrick D.A."/>
            <person name="Frisvad J.C."/>
            <person name="Nielsen K.L."/>
        </authorList>
    </citation>
    <scope>NUCLEOTIDE SEQUENCE</scope>
    <source>
        <strain evidence="1">IBT 26290</strain>
    </source>
</reference>
<sequence>MNQGSSQESNDSYQEASWMLRVLEEFSGISNRFKIVIAREQISSNDLSDDLSAHIFIGADHDGMVKFESVSDGGYQKMKEQFAAMMKEMLSDTE</sequence>